<dbReference type="Gene3D" id="3.40.50.1110">
    <property type="entry name" value="SGNH hydrolase"/>
    <property type="match status" value="1"/>
</dbReference>
<keyword evidence="1 4" id="KW-0349">Heme</keyword>
<dbReference type="STRING" id="558155.SAMN04487911_11275"/>
<name>A0A1M6H0I3_9FLAO</name>
<dbReference type="RefSeq" id="WP_072764494.1">
    <property type="nucleotide sequence ID" value="NZ_FQYX01000012.1"/>
</dbReference>
<protein>
    <submittedName>
        <fullName evidence="7">Putative membrane-bound dehydrogenase domain-containing protein</fullName>
    </submittedName>
</protein>
<dbReference type="Gene3D" id="1.10.760.10">
    <property type="entry name" value="Cytochrome c-like domain"/>
    <property type="match status" value="1"/>
</dbReference>
<dbReference type="InterPro" id="IPR009056">
    <property type="entry name" value="Cyt_c-like_dom"/>
</dbReference>
<dbReference type="InterPro" id="IPR011989">
    <property type="entry name" value="ARM-like"/>
</dbReference>
<sequence length="1057" mass="118432">MRIKITISRIKNSLLFLGVLLAVSSCSKQGPTLHIGKNSHIVILGNNLGSRMIHFGHFETEMQLRYPDSLLFIRNMADGGNTPGFRPHPSRNSPWAFPGAEVFQTELAQKSGNTGHFDSPDGWLTKLKADIIIAFFGYNESFEGPAGLENYKAELQAFIQHTLNQKYNGTAAPQLALVSPIAFEDLSAKMDLPNGVNENKNLALYTAAMKEVAAANNVLFVDAFEPTQEWYDNEKQDLTADGFQLNDFGYQKFSKLLADQIFGNRKVKAEENRSLVLDAVKEKNWFWHNDYKIPNGVHAYGRRYDPFGPDNYPAEIEKIRQMTAIRDTAIWEAVKGGTKDLAAADANTRELPVIETNYRHKGTNGGPEYLYGKEAEETIEVAEGYKIELFASEKEFTDLANPVQLSFDNKGRLWVGVMPSYPHYKAGDSKPNDKLLILEDTDNDGKADKQTVFADGLHLTIGFEFAPEGVYVSQGTDLVLLKDTDGDDKADVTEVILSGFDDHDTHHAISAFTTDPSGAIYMGEGVFLHTNVETAYGPVRGTNGGFYRYSPQRHHLERTAQLSIPNPWGIAFDDWGQNFFAHTSGPDMTWMMPGTIKPRYGKASPLPRNLIQAEHRVRPTSGLEFISSRHFPEEVQGDIIINNTIGFLGTKQHTMVDDPESAGYISTHRLDLMRSTDTNFRPVDMEFAPDGSLYFLDWHNVLIGHMQHNARDPLRDHVHGRVYRITYPSRPLVEPAKIVDASIGELLDNLKLPEYRTRYRTKRELRARNQDEVLAQLKEWVKNLDKNDPRYEHQLLEGLWVSWGLNKIDDALLNQVLKADDFRARAAAVKVLRYAGHQIADQPQLLMEAATDEHPRVRLEALVASSWLPKEIGLPIVEAAGKMPLDDWMQKPYEAAIAHLNGHNLGEDPDAVKVQTDLKGKDKDLYVKGAAIYAREGFCITCHQPNGKGLESSGFPPLDGSEWVTGSQERLIKLTLKGMMGPIEVKGKNYPGQVPMTPFGGMLNDEEMASVLTYVRNTFGNKASAIAPEKVKEIRAQIKDKEGFYSAEELLKEHSNN</sequence>
<dbReference type="GO" id="GO:0046872">
    <property type="term" value="F:metal ion binding"/>
    <property type="evidence" value="ECO:0007669"/>
    <property type="project" value="UniProtKB-KW"/>
</dbReference>
<keyword evidence="5" id="KW-0732">Signal</keyword>
<dbReference type="EMBL" id="FQYX01000012">
    <property type="protein sequence ID" value="SHJ15691.1"/>
    <property type="molecule type" value="Genomic_DNA"/>
</dbReference>
<dbReference type="InterPro" id="IPR013428">
    <property type="entry name" value="Membrane-bound_put_N"/>
</dbReference>
<dbReference type="Gene3D" id="2.120.10.30">
    <property type="entry name" value="TolB, C-terminal domain"/>
    <property type="match status" value="1"/>
</dbReference>
<dbReference type="AlphaFoldDB" id="A0A1M6H0I3"/>
<dbReference type="SUPFAM" id="SSF52266">
    <property type="entry name" value="SGNH hydrolase"/>
    <property type="match status" value="1"/>
</dbReference>
<dbReference type="PANTHER" id="PTHR33546">
    <property type="entry name" value="LARGE, MULTIFUNCTIONAL SECRETED PROTEIN-RELATED"/>
    <property type="match status" value="1"/>
</dbReference>
<dbReference type="NCBIfam" id="TIGR02604">
    <property type="entry name" value="Piru_Ver_Nterm"/>
    <property type="match status" value="1"/>
</dbReference>
<dbReference type="Pfam" id="PF13472">
    <property type="entry name" value="Lipase_GDSL_2"/>
    <property type="match status" value="1"/>
</dbReference>
<dbReference type="Proteomes" id="UP000184231">
    <property type="component" value="Unassembled WGS sequence"/>
</dbReference>
<dbReference type="InterPro" id="IPR011042">
    <property type="entry name" value="6-blade_b-propeller_TolB-like"/>
</dbReference>
<reference evidence="7 8" key="1">
    <citation type="submission" date="2016-11" db="EMBL/GenBank/DDBJ databases">
        <authorList>
            <person name="Jaros S."/>
            <person name="Januszkiewicz K."/>
            <person name="Wedrychowicz H."/>
        </authorList>
    </citation>
    <scope>NUCLEOTIDE SEQUENCE [LARGE SCALE GENOMIC DNA]</scope>
    <source>
        <strain evidence="7 8">CGMCC 1.8863</strain>
    </source>
</reference>
<dbReference type="PROSITE" id="PS51257">
    <property type="entry name" value="PROKAR_LIPOPROTEIN"/>
    <property type="match status" value="1"/>
</dbReference>
<evidence type="ECO:0000256" key="3">
    <source>
        <dbReference type="ARBA" id="ARBA00023004"/>
    </source>
</evidence>
<dbReference type="GO" id="GO:0020037">
    <property type="term" value="F:heme binding"/>
    <property type="evidence" value="ECO:0007669"/>
    <property type="project" value="InterPro"/>
</dbReference>
<keyword evidence="8" id="KW-1185">Reference proteome</keyword>
<accession>A0A1M6H0I3</accession>
<evidence type="ECO:0000256" key="4">
    <source>
        <dbReference type="PROSITE-ProRule" id="PRU00433"/>
    </source>
</evidence>
<feature type="chain" id="PRO_5012861586" evidence="5">
    <location>
        <begin position="28"/>
        <end position="1057"/>
    </location>
</feature>
<keyword evidence="3 4" id="KW-0408">Iron</keyword>
<dbReference type="OrthoDB" id="9812332at2"/>
<feature type="signal peptide" evidence="5">
    <location>
        <begin position="1"/>
        <end position="27"/>
    </location>
</feature>
<proteinExistence type="predicted"/>
<evidence type="ECO:0000313" key="7">
    <source>
        <dbReference type="EMBL" id="SHJ15691.1"/>
    </source>
</evidence>
<dbReference type="InterPro" id="IPR036909">
    <property type="entry name" value="Cyt_c-like_dom_sf"/>
</dbReference>
<dbReference type="InterPro" id="IPR013830">
    <property type="entry name" value="SGNH_hydro"/>
</dbReference>
<keyword evidence="2 4" id="KW-0479">Metal-binding</keyword>
<dbReference type="GO" id="GO:0016788">
    <property type="term" value="F:hydrolase activity, acting on ester bonds"/>
    <property type="evidence" value="ECO:0007669"/>
    <property type="project" value="UniProtKB-ARBA"/>
</dbReference>
<feature type="domain" description="Cytochrome c" evidence="6">
    <location>
        <begin position="924"/>
        <end position="1019"/>
    </location>
</feature>
<evidence type="ECO:0000256" key="1">
    <source>
        <dbReference type="ARBA" id="ARBA00022617"/>
    </source>
</evidence>
<dbReference type="InterPro" id="IPR055557">
    <property type="entry name" value="DUF7133"/>
</dbReference>
<dbReference type="Pfam" id="PF23500">
    <property type="entry name" value="DUF7133"/>
    <property type="match status" value="1"/>
</dbReference>
<dbReference type="PROSITE" id="PS51007">
    <property type="entry name" value="CYTC"/>
    <property type="match status" value="1"/>
</dbReference>
<dbReference type="GO" id="GO:0009055">
    <property type="term" value="F:electron transfer activity"/>
    <property type="evidence" value="ECO:0007669"/>
    <property type="project" value="InterPro"/>
</dbReference>
<gene>
    <name evidence="7" type="ORF">SAMN04487911_11275</name>
</gene>
<dbReference type="Gene3D" id="1.25.10.10">
    <property type="entry name" value="Leucine-rich Repeat Variant"/>
    <property type="match status" value="1"/>
</dbReference>
<evidence type="ECO:0000259" key="6">
    <source>
        <dbReference type="PROSITE" id="PS51007"/>
    </source>
</evidence>
<evidence type="ECO:0000313" key="8">
    <source>
        <dbReference type="Proteomes" id="UP000184231"/>
    </source>
</evidence>
<dbReference type="PANTHER" id="PTHR33546:SF1">
    <property type="entry name" value="LARGE, MULTIFUNCTIONAL SECRETED PROTEIN"/>
    <property type="match status" value="1"/>
</dbReference>
<evidence type="ECO:0000256" key="5">
    <source>
        <dbReference type="SAM" id="SignalP"/>
    </source>
</evidence>
<dbReference type="SUPFAM" id="SSF63829">
    <property type="entry name" value="Calcium-dependent phosphotriesterase"/>
    <property type="match status" value="1"/>
</dbReference>
<dbReference type="SUPFAM" id="SSF46626">
    <property type="entry name" value="Cytochrome c"/>
    <property type="match status" value="1"/>
</dbReference>
<dbReference type="InterPro" id="IPR036514">
    <property type="entry name" value="SGNH_hydro_sf"/>
</dbReference>
<organism evidence="7 8">
    <name type="scientific">Arenibacter nanhaiticus</name>
    <dbReference type="NCBI Taxonomy" id="558155"/>
    <lineage>
        <taxon>Bacteria</taxon>
        <taxon>Pseudomonadati</taxon>
        <taxon>Bacteroidota</taxon>
        <taxon>Flavobacteriia</taxon>
        <taxon>Flavobacteriales</taxon>
        <taxon>Flavobacteriaceae</taxon>
        <taxon>Arenibacter</taxon>
    </lineage>
</organism>
<dbReference type="CDD" id="cd01834">
    <property type="entry name" value="SGNH_hydrolase_like_2"/>
    <property type="match status" value="1"/>
</dbReference>
<evidence type="ECO:0000256" key="2">
    <source>
        <dbReference type="ARBA" id="ARBA00022723"/>
    </source>
</evidence>
<dbReference type="Pfam" id="PF00034">
    <property type="entry name" value="Cytochrom_C"/>
    <property type="match status" value="1"/>
</dbReference>